<evidence type="ECO:0000259" key="6">
    <source>
        <dbReference type="Pfam" id="PF00962"/>
    </source>
</evidence>
<dbReference type="EMBL" id="FRDL01000002">
    <property type="protein sequence ID" value="SHN57549.1"/>
    <property type="molecule type" value="Genomic_DNA"/>
</dbReference>
<dbReference type="RefSeq" id="WP_072746428.1">
    <property type="nucleotide sequence ID" value="NZ_FOHL01000003.1"/>
</dbReference>
<keyword evidence="4" id="KW-0378">Hydrolase</keyword>
<keyword evidence="3" id="KW-0479">Metal-binding</keyword>
<evidence type="ECO:0000256" key="3">
    <source>
        <dbReference type="ARBA" id="ARBA00022723"/>
    </source>
</evidence>
<dbReference type="OrthoDB" id="105475at2"/>
<name>A0A1M7SGE8_9RHOB</name>
<keyword evidence="5" id="KW-0862">Zinc</keyword>
<dbReference type="PANTHER" id="PTHR43114:SF6">
    <property type="entry name" value="ADENINE DEAMINASE"/>
    <property type="match status" value="1"/>
</dbReference>
<evidence type="ECO:0000256" key="5">
    <source>
        <dbReference type="ARBA" id="ARBA00022833"/>
    </source>
</evidence>
<sequence>MSDLRAIPKIELHLHMEGAAPPAFARTLAARKGRSIDALIDPRTGRYAWSDFSSFLAAYDAVAALFDTPQDNRDLAEAVLRECAAHGVIYAEIFISPDHAGADPVAWAEYLAAICEGAAAAEAACGIVARFIPLCVRGLGPEAAMRAARLAVAAEDPRIVGFGMAGDERMFDPADFAPAFALAREAGLKLTAHAGEFGGADSVRRALDALGLDRVDHGVRAVEDPDLVARLAREGVPLAVCPGSNVALGVVPDWAAHPIDALRRAGVRVTVSTDDPPFFDTDMTREHEMLSRHFGYGPDDHLALARAALDAAFCAPDLKRRLGARLAAA</sequence>
<dbReference type="SUPFAM" id="SSF51556">
    <property type="entry name" value="Metallo-dependent hydrolases"/>
    <property type="match status" value="1"/>
</dbReference>
<evidence type="ECO:0000313" key="8">
    <source>
        <dbReference type="Proteomes" id="UP000184066"/>
    </source>
</evidence>
<gene>
    <name evidence="7" type="ORF">SAMN05216200_102375</name>
</gene>
<feature type="domain" description="Adenosine deaminase" evidence="6">
    <location>
        <begin position="8"/>
        <end position="326"/>
    </location>
</feature>
<dbReference type="InterPro" id="IPR032466">
    <property type="entry name" value="Metal_Hydrolase"/>
</dbReference>
<dbReference type="GO" id="GO:0016814">
    <property type="term" value="F:hydrolase activity, acting on carbon-nitrogen (but not peptide) bonds, in cyclic amidines"/>
    <property type="evidence" value="ECO:0007669"/>
    <property type="project" value="UniProtKB-ARBA"/>
</dbReference>
<evidence type="ECO:0000256" key="4">
    <source>
        <dbReference type="ARBA" id="ARBA00022801"/>
    </source>
</evidence>
<proteinExistence type="inferred from homology"/>
<dbReference type="STRING" id="1189325.SAMN04488119_103134"/>
<reference evidence="7 8" key="1">
    <citation type="submission" date="2016-12" db="EMBL/GenBank/DDBJ databases">
        <authorList>
            <person name="Song W.-J."/>
            <person name="Kurnit D.M."/>
        </authorList>
    </citation>
    <scope>NUCLEOTIDE SEQUENCE [LARGE SCALE GENOMIC DNA]</scope>
    <source>
        <strain evidence="7 8">CGMCC 1.10808</strain>
    </source>
</reference>
<comment type="similarity">
    <text evidence="2">Belongs to the metallo-dependent hydrolases superfamily. Adenosine and AMP deaminases family.</text>
</comment>
<dbReference type="Proteomes" id="UP000184066">
    <property type="component" value="Unassembled WGS sequence"/>
</dbReference>
<protein>
    <submittedName>
        <fullName evidence="7">Adenosine deaminase</fullName>
    </submittedName>
</protein>
<dbReference type="GO" id="GO:0046872">
    <property type="term" value="F:metal ion binding"/>
    <property type="evidence" value="ECO:0007669"/>
    <property type="project" value="UniProtKB-KW"/>
</dbReference>
<dbReference type="Gene3D" id="3.20.20.140">
    <property type="entry name" value="Metal-dependent hydrolases"/>
    <property type="match status" value="1"/>
</dbReference>
<dbReference type="AlphaFoldDB" id="A0A1M7SGE8"/>
<dbReference type="InterPro" id="IPR006330">
    <property type="entry name" value="Ado/ade_deaminase"/>
</dbReference>
<evidence type="ECO:0000256" key="2">
    <source>
        <dbReference type="ARBA" id="ARBA00006676"/>
    </source>
</evidence>
<dbReference type="Pfam" id="PF00962">
    <property type="entry name" value="A_deaminase"/>
    <property type="match status" value="1"/>
</dbReference>
<evidence type="ECO:0000256" key="1">
    <source>
        <dbReference type="ARBA" id="ARBA00001947"/>
    </source>
</evidence>
<dbReference type="InterPro" id="IPR001365">
    <property type="entry name" value="A_deaminase_dom"/>
</dbReference>
<keyword evidence="8" id="KW-1185">Reference proteome</keyword>
<evidence type="ECO:0000313" key="7">
    <source>
        <dbReference type="EMBL" id="SHN57549.1"/>
    </source>
</evidence>
<dbReference type="PANTHER" id="PTHR43114">
    <property type="entry name" value="ADENINE DEAMINASE"/>
    <property type="match status" value="1"/>
</dbReference>
<organism evidence="7 8">
    <name type="scientific">Oceanicella actignis</name>
    <dbReference type="NCBI Taxonomy" id="1189325"/>
    <lineage>
        <taxon>Bacteria</taxon>
        <taxon>Pseudomonadati</taxon>
        <taxon>Pseudomonadota</taxon>
        <taxon>Alphaproteobacteria</taxon>
        <taxon>Rhodobacterales</taxon>
        <taxon>Paracoccaceae</taxon>
        <taxon>Oceanicella</taxon>
    </lineage>
</organism>
<comment type="cofactor">
    <cofactor evidence="1">
        <name>Zn(2+)</name>
        <dbReference type="ChEBI" id="CHEBI:29105"/>
    </cofactor>
</comment>
<dbReference type="GO" id="GO:0019239">
    <property type="term" value="F:deaminase activity"/>
    <property type="evidence" value="ECO:0007669"/>
    <property type="project" value="InterPro"/>
</dbReference>
<accession>A0A1M7SGE8</accession>
<dbReference type="NCBIfam" id="TIGR01430">
    <property type="entry name" value="aden_deam"/>
    <property type="match status" value="1"/>
</dbReference>